<evidence type="ECO:0000313" key="2">
    <source>
        <dbReference type="Proteomes" id="UP000501926"/>
    </source>
</evidence>
<organism evidence="1 2">
    <name type="scientific">Kuenenia stuttgartiensis</name>
    <dbReference type="NCBI Taxonomy" id="174633"/>
    <lineage>
        <taxon>Bacteria</taxon>
        <taxon>Pseudomonadati</taxon>
        <taxon>Planctomycetota</taxon>
        <taxon>Candidatus Brocadiia</taxon>
        <taxon>Candidatus Brocadiales</taxon>
        <taxon>Candidatus Brocadiaceae</taxon>
        <taxon>Candidatus Kuenenia</taxon>
    </lineage>
</organism>
<sequence>MRNSGHEHLLTILIMKSIIMYDVPRTISQLTPHYILIKEKWIMENNDKYSQTNMILEIWR</sequence>
<accession>A0A6G7GX46</accession>
<name>A0A6G7GX46_KUEST</name>
<evidence type="ECO:0000313" key="1">
    <source>
        <dbReference type="EMBL" id="QII14168.1"/>
    </source>
</evidence>
<dbReference type="Proteomes" id="UP000501926">
    <property type="component" value="Chromosome"/>
</dbReference>
<reference evidence="1 2" key="1">
    <citation type="submission" date="2020-02" db="EMBL/GenBank/DDBJ databases">
        <title>Newly sequenced genome of strain CSTR1 showed variability in Candidatus Kuenenia stuttgartiensis genomes.</title>
        <authorList>
            <person name="Ding C."/>
            <person name="Adrian L."/>
        </authorList>
    </citation>
    <scope>NUCLEOTIDE SEQUENCE [LARGE SCALE GENOMIC DNA]</scope>
    <source>
        <strain evidence="1 2">CSTR1</strain>
    </source>
</reference>
<protein>
    <submittedName>
        <fullName evidence="1">Uncharacterized protein</fullName>
    </submittedName>
</protein>
<dbReference type="AlphaFoldDB" id="A0A6G7GX46"/>
<proteinExistence type="predicted"/>
<dbReference type="EMBL" id="CP049055">
    <property type="protein sequence ID" value="QII14168.1"/>
    <property type="molecule type" value="Genomic_DNA"/>
</dbReference>
<gene>
    <name evidence="1" type="ORF">KsCSTR_47910</name>
</gene>